<dbReference type="Proteomes" id="UP000006729">
    <property type="component" value="Chromosome 8"/>
</dbReference>
<gene>
    <name evidence="1" type="ORF">POPTR_008G164200</name>
</gene>
<dbReference type="AlphaFoldDB" id="A0A2K1ZID1"/>
<organism evidence="1 2">
    <name type="scientific">Populus trichocarpa</name>
    <name type="common">Western balsam poplar</name>
    <name type="synonym">Populus balsamifera subsp. trichocarpa</name>
    <dbReference type="NCBI Taxonomy" id="3694"/>
    <lineage>
        <taxon>Eukaryota</taxon>
        <taxon>Viridiplantae</taxon>
        <taxon>Streptophyta</taxon>
        <taxon>Embryophyta</taxon>
        <taxon>Tracheophyta</taxon>
        <taxon>Spermatophyta</taxon>
        <taxon>Magnoliopsida</taxon>
        <taxon>eudicotyledons</taxon>
        <taxon>Gunneridae</taxon>
        <taxon>Pentapetalae</taxon>
        <taxon>rosids</taxon>
        <taxon>fabids</taxon>
        <taxon>Malpighiales</taxon>
        <taxon>Salicaceae</taxon>
        <taxon>Saliceae</taxon>
        <taxon>Populus</taxon>
    </lineage>
</organism>
<protein>
    <submittedName>
        <fullName evidence="1">Uncharacterized protein</fullName>
    </submittedName>
</protein>
<evidence type="ECO:0000313" key="1">
    <source>
        <dbReference type="EMBL" id="PNT25033.1"/>
    </source>
</evidence>
<reference evidence="1 2" key="1">
    <citation type="journal article" date="2006" name="Science">
        <title>The genome of black cottonwood, Populus trichocarpa (Torr. &amp; Gray).</title>
        <authorList>
            <person name="Tuskan G.A."/>
            <person name="Difazio S."/>
            <person name="Jansson S."/>
            <person name="Bohlmann J."/>
            <person name="Grigoriev I."/>
            <person name="Hellsten U."/>
            <person name="Putnam N."/>
            <person name="Ralph S."/>
            <person name="Rombauts S."/>
            <person name="Salamov A."/>
            <person name="Schein J."/>
            <person name="Sterck L."/>
            <person name="Aerts A."/>
            <person name="Bhalerao R.R."/>
            <person name="Bhalerao R.P."/>
            <person name="Blaudez D."/>
            <person name="Boerjan W."/>
            <person name="Brun A."/>
            <person name="Brunner A."/>
            <person name="Busov V."/>
            <person name="Campbell M."/>
            <person name="Carlson J."/>
            <person name="Chalot M."/>
            <person name="Chapman J."/>
            <person name="Chen G.L."/>
            <person name="Cooper D."/>
            <person name="Coutinho P.M."/>
            <person name="Couturier J."/>
            <person name="Covert S."/>
            <person name="Cronk Q."/>
            <person name="Cunningham R."/>
            <person name="Davis J."/>
            <person name="Degroeve S."/>
            <person name="Dejardin A."/>
            <person name="Depamphilis C."/>
            <person name="Detter J."/>
            <person name="Dirks B."/>
            <person name="Dubchak I."/>
            <person name="Duplessis S."/>
            <person name="Ehlting J."/>
            <person name="Ellis B."/>
            <person name="Gendler K."/>
            <person name="Goodstein D."/>
            <person name="Gribskov M."/>
            <person name="Grimwood J."/>
            <person name="Groover A."/>
            <person name="Gunter L."/>
            <person name="Hamberger B."/>
            <person name="Heinze B."/>
            <person name="Helariutta Y."/>
            <person name="Henrissat B."/>
            <person name="Holligan D."/>
            <person name="Holt R."/>
            <person name="Huang W."/>
            <person name="Islam-Faridi N."/>
            <person name="Jones S."/>
            <person name="Jones-Rhoades M."/>
            <person name="Jorgensen R."/>
            <person name="Joshi C."/>
            <person name="Kangasjarvi J."/>
            <person name="Karlsson J."/>
            <person name="Kelleher C."/>
            <person name="Kirkpatrick R."/>
            <person name="Kirst M."/>
            <person name="Kohler A."/>
            <person name="Kalluri U."/>
            <person name="Larimer F."/>
            <person name="Leebens-Mack J."/>
            <person name="Leple J.C."/>
            <person name="Locascio P."/>
            <person name="Lou Y."/>
            <person name="Lucas S."/>
            <person name="Martin F."/>
            <person name="Montanini B."/>
            <person name="Napoli C."/>
            <person name="Nelson D.R."/>
            <person name="Nelson C."/>
            <person name="Nieminen K."/>
            <person name="Nilsson O."/>
            <person name="Pereda V."/>
            <person name="Peter G."/>
            <person name="Philippe R."/>
            <person name="Pilate G."/>
            <person name="Poliakov A."/>
            <person name="Razumovskaya J."/>
            <person name="Richardson P."/>
            <person name="Rinaldi C."/>
            <person name="Ritland K."/>
            <person name="Rouze P."/>
            <person name="Ryaboy D."/>
            <person name="Schmutz J."/>
            <person name="Schrader J."/>
            <person name="Segerman B."/>
            <person name="Shin H."/>
            <person name="Siddiqui A."/>
            <person name="Sterky F."/>
            <person name="Terry A."/>
            <person name="Tsai C.J."/>
            <person name="Uberbacher E."/>
            <person name="Unneberg P."/>
            <person name="Vahala J."/>
            <person name="Wall K."/>
            <person name="Wessler S."/>
            <person name="Yang G."/>
            <person name="Yin T."/>
            <person name="Douglas C."/>
            <person name="Marra M."/>
            <person name="Sandberg G."/>
            <person name="Van de Peer Y."/>
            <person name="Rokhsar D."/>
        </authorList>
    </citation>
    <scope>NUCLEOTIDE SEQUENCE [LARGE SCALE GENOMIC DNA]</scope>
    <source>
        <strain evidence="2">cv. Nisqually</strain>
    </source>
</reference>
<sequence length="89" mass="10462">MIHRCVIVHHKQCTLESRVFLCKGLGLFHVSSCLRFPSILINFLSFLRIPLLKPLLYLERMRMASCELLFEIPDVGWVDSLQFYYSQLS</sequence>
<dbReference type="InParanoid" id="A0A2K1ZID1"/>
<accession>A0A2K1ZID1</accession>
<proteinExistence type="predicted"/>
<name>A0A2K1ZID1_POPTR</name>
<evidence type="ECO:0000313" key="2">
    <source>
        <dbReference type="Proteomes" id="UP000006729"/>
    </source>
</evidence>
<dbReference type="EMBL" id="CM009297">
    <property type="protein sequence ID" value="PNT25033.1"/>
    <property type="molecule type" value="Genomic_DNA"/>
</dbReference>
<keyword evidence="2" id="KW-1185">Reference proteome</keyword>